<dbReference type="PANTHER" id="PTHR40763:SF5">
    <property type="entry name" value="MEMBRANE PROTEIN"/>
    <property type="match status" value="1"/>
</dbReference>
<dbReference type="RefSeq" id="WP_130780616.1">
    <property type="nucleotide sequence ID" value="NZ_BIMR01000065.1"/>
</dbReference>
<feature type="transmembrane region" description="Helical" evidence="1">
    <location>
        <begin position="89"/>
        <end position="107"/>
    </location>
</feature>
<keyword evidence="1" id="KW-0472">Membrane</keyword>
<organism evidence="3 4">
    <name type="scientific">Cellulomonas biazotea</name>
    <dbReference type="NCBI Taxonomy" id="1709"/>
    <lineage>
        <taxon>Bacteria</taxon>
        <taxon>Bacillati</taxon>
        <taxon>Actinomycetota</taxon>
        <taxon>Actinomycetes</taxon>
        <taxon>Micrococcales</taxon>
        <taxon>Cellulomonadaceae</taxon>
        <taxon>Cellulomonas</taxon>
    </lineage>
</organism>
<keyword evidence="4" id="KW-1185">Reference proteome</keyword>
<dbReference type="InterPro" id="IPR054331">
    <property type="entry name" value="LiaF_TM"/>
</dbReference>
<evidence type="ECO:0000259" key="2">
    <source>
        <dbReference type="Pfam" id="PF22570"/>
    </source>
</evidence>
<keyword evidence="1" id="KW-1133">Transmembrane helix</keyword>
<sequence length="230" mass="24738">MNGRPPVQVFLGVLLLTFGVVALLVQLDVITADLGQIAADWWPLVVIGIGVAALVTVPRAWVGPTLIIAVGTLFLLQTLDLVEFDVWDVLWPVAIILVGLALLTRVGRNHDQDDVVNSTVVWWGSQRRSRSKTFRGGSLTALMGGIELDLRDADIVGRAEIAVFVMWGGVEIKVPPTWRVHVSGLPLLGGWDDKTKTPANPDAPQLLVHVTAVMGGAEVKPAKVLDAKTL</sequence>
<feature type="transmembrane region" description="Helical" evidence="1">
    <location>
        <begin position="6"/>
        <end position="25"/>
    </location>
</feature>
<dbReference type="Proteomes" id="UP000289954">
    <property type="component" value="Unassembled WGS sequence"/>
</dbReference>
<dbReference type="EMBL" id="BIMR01000065">
    <property type="protein sequence ID" value="GCE76012.1"/>
    <property type="molecule type" value="Genomic_DNA"/>
</dbReference>
<evidence type="ECO:0000313" key="3">
    <source>
        <dbReference type="EMBL" id="GCE76012.1"/>
    </source>
</evidence>
<dbReference type="PANTHER" id="PTHR40763">
    <property type="entry name" value="MEMBRANE PROTEIN-RELATED"/>
    <property type="match status" value="1"/>
</dbReference>
<protein>
    <recommendedName>
        <fullName evidence="2">LiaF transmembrane domain-containing protein</fullName>
    </recommendedName>
</protein>
<name>A0A402DPD5_9CELL</name>
<accession>A0A402DPD5</accession>
<keyword evidence="1" id="KW-0812">Transmembrane</keyword>
<feature type="transmembrane region" description="Helical" evidence="1">
    <location>
        <begin position="37"/>
        <end position="55"/>
    </location>
</feature>
<feature type="transmembrane region" description="Helical" evidence="1">
    <location>
        <begin position="61"/>
        <end position="82"/>
    </location>
</feature>
<proteinExistence type="predicted"/>
<evidence type="ECO:0000313" key="4">
    <source>
        <dbReference type="Proteomes" id="UP000289954"/>
    </source>
</evidence>
<evidence type="ECO:0000256" key="1">
    <source>
        <dbReference type="SAM" id="Phobius"/>
    </source>
</evidence>
<dbReference type="AlphaFoldDB" id="A0A402DPD5"/>
<dbReference type="OrthoDB" id="3636235at2"/>
<dbReference type="Pfam" id="PF22570">
    <property type="entry name" value="LiaF-TM"/>
    <property type="match status" value="1"/>
</dbReference>
<comment type="caution">
    <text evidence="3">The sequence shown here is derived from an EMBL/GenBank/DDBJ whole genome shotgun (WGS) entry which is preliminary data.</text>
</comment>
<reference evidence="3 4" key="1">
    <citation type="submission" date="2019-01" db="EMBL/GenBank/DDBJ databases">
        <title>Draft genome sequence of Cellulomonas takizawaensis strain TKZ-21.</title>
        <authorList>
            <person name="Yamamura H."/>
            <person name="Hayashi T."/>
            <person name="Hamada M."/>
            <person name="Serisawa Y."/>
            <person name="Matsuyama K."/>
            <person name="Nakagawa Y."/>
            <person name="Otoguro M."/>
            <person name="Yanagida F."/>
            <person name="Hayakawa M."/>
        </authorList>
    </citation>
    <scope>NUCLEOTIDE SEQUENCE [LARGE SCALE GENOMIC DNA]</scope>
    <source>
        <strain evidence="3 4">NBRC12680</strain>
    </source>
</reference>
<feature type="domain" description="LiaF transmembrane" evidence="2">
    <location>
        <begin position="10"/>
        <end position="109"/>
    </location>
</feature>
<gene>
    <name evidence="3" type="ORF">CBZ_10680</name>
</gene>